<dbReference type="SMART" id="SM00954">
    <property type="entry name" value="RelA_SpoT"/>
    <property type="match status" value="1"/>
</dbReference>
<protein>
    <recommendedName>
        <fullName evidence="1">RelA/SpoT domain-containing protein</fullName>
    </recommendedName>
</protein>
<dbReference type="RefSeq" id="WP_328851516.1">
    <property type="nucleotide sequence ID" value="NZ_CP108084.1"/>
</dbReference>
<dbReference type="SUPFAM" id="SSF81301">
    <property type="entry name" value="Nucleotidyltransferase"/>
    <property type="match status" value="1"/>
</dbReference>
<feature type="domain" description="RelA/SpoT" evidence="1">
    <location>
        <begin position="45"/>
        <end position="168"/>
    </location>
</feature>
<dbReference type="Proteomes" id="UP001432190">
    <property type="component" value="Chromosome"/>
</dbReference>
<dbReference type="Gene3D" id="1.10.287.860">
    <property type="entry name" value="Nucleotidyltransferase"/>
    <property type="match status" value="1"/>
</dbReference>
<dbReference type="PANTHER" id="PTHR41773:SF1">
    <property type="entry name" value="RELA_SPOT DOMAIN-CONTAINING PROTEIN"/>
    <property type="match status" value="1"/>
</dbReference>
<dbReference type="CDD" id="cd05399">
    <property type="entry name" value="NT_Rel-Spo_like"/>
    <property type="match status" value="1"/>
</dbReference>
<dbReference type="InterPro" id="IPR007685">
    <property type="entry name" value="RelA_SpoT"/>
</dbReference>
<reference evidence="2" key="1">
    <citation type="submission" date="2022-10" db="EMBL/GenBank/DDBJ databases">
        <title>The complete genomes of actinobacterial strains from the NBC collection.</title>
        <authorList>
            <person name="Joergensen T.S."/>
            <person name="Alvarez Arevalo M."/>
            <person name="Sterndorff E.B."/>
            <person name="Faurdal D."/>
            <person name="Vuksanovic O."/>
            <person name="Mourched A.-S."/>
            <person name="Charusanti P."/>
            <person name="Shaw S."/>
            <person name="Blin K."/>
            <person name="Weber T."/>
        </authorList>
    </citation>
    <scope>NUCLEOTIDE SEQUENCE</scope>
    <source>
        <strain evidence="2">NBC_00256</strain>
    </source>
</reference>
<gene>
    <name evidence="2" type="ORF">OG994_28205</name>
</gene>
<evidence type="ECO:0000313" key="2">
    <source>
        <dbReference type="EMBL" id="WUP49388.1"/>
    </source>
</evidence>
<dbReference type="PANTHER" id="PTHR41773">
    <property type="entry name" value="GTP PYROPHOSPHATASE-RELATED"/>
    <property type="match status" value="1"/>
</dbReference>
<evidence type="ECO:0000313" key="3">
    <source>
        <dbReference type="Proteomes" id="UP001432190"/>
    </source>
</evidence>
<dbReference type="Gene3D" id="3.30.460.10">
    <property type="entry name" value="Beta Polymerase, domain 2"/>
    <property type="match status" value="1"/>
</dbReference>
<dbReference type="InterPro" id="IPR043519">
    <property type="entry name" value="NT_sf"/>
</dbReference>
<sequence>MTMGSELRDQYRDRLPTFKRLEEEVRFSVEAALRNRHIKVHAIQSRVKTLDSFIEKVERKEYADAFNDVPDIVGIRIVCLFLSDLRKIGDALRDVFEVTSEENKIENEDVASFGYMSIHYICQLGDANSGPRYNSIKDLQFEVQVRTIVMDAWANVSHHLDYKGEASIPRQLRRDFHALSGLFYVADQHFELFVREAADAERDAIRDVANENLDDVDLNVETLTAYLRARYPDRNSTTKMVMSEFVEALALTGFKTIGSLDAAMREAEPISLAFEKDRSERNKNYRLTAVGMVNVGIRQLYPEYSENRRRIQSERVGRDKHDQ</sequence>
<dbReference type="Pfam" id="PF04607">
    <property type="entry name" value="RelA_SpoT"/>
    <property type="match status" value="1"/>
</dbReference>
<keyword evidence="3" id="KW-1185">Reference proteome</keyword>
<organism evidence="2 3">
    <name type="scientific">Micromonospora globbae</name>
    <dbReference type="NCBI Taxonomy" id="1894969"/>
    <lineage>
        <taxon>Bacteria</taxon>
        <taxon>Bacillati</taxon>
        <taxon>Actinomycetota</taxon>
        <taxon>Actinomycetes</taxon>
        <taxon>Micromonosporales</taxon>
        <taxon>Micromonosporaceae</taxon>
        <taxon>Micromonospora</taxon>
    </lineage>
</organism>
<dbReference type="EMBL" id="CP108084">
    <property type="protein sequence ID" value="WUP49388.1"/>
    <property type="molecule type" value="Genomic_DNA"/>
</dbReference>
<evidence type="ECO:0000259" key="1">
    <source>
        <dbReference type="SMART" id="SM00954"/>
    </source>
</evidence>
<name>A0ABZ1S4L2_9ACTN</name>
<proteinExistence type="predicted"/>
<accession>A0ABZ1S4L2</accession>